<comment type="caution">
    <text evidence="9">The sequence shown here is derived from an EMBL/GenBank/DDBJ whole genome shotgun (WGS) entry which is preliminary data.</text>
</comment>
<dbReference type="SUPFAM" id="SSF102114">
    <property type="entry name" value="Radical SAM enzymes"/>
    <property type="match status" value="1"/>
</dbReference>
<dbReference type="Proteomes" id="UP000466864">
    <property type="component" value="Unassembled WGS sequence"/>
</dbReference>
<keyword evidence="5" id="KW-0408">Iron</keyword>
<feature type="domain" description="Radical SAM core" evidence="8">
    <location>
        <begin position="42"/>
        <end position="294"/>
    </location>
</feature>
<proteinExistence type="predicted"/>
<dbReference type="GO" id="GO:0046872">
    <property type="term" value="F:metal ion binding"/>
    <property type="evidence" value="ECO:0007669"/>
    <property type="project" value="UniProtKB-KW"/>
</dbReference>
<dbReference type="InterPro" id="IPR006638">
    <property type="entry name" value="Elp3/MiaA/NifB-like_rSAM"/>
</dbReference>
<dbReference type="Pfam" id="PF04055">
    <property type="entry name" value="Radical_SAM"/>
    <property type="match status" value="1"/>
</dbReference>
<dbReference type="InterPro" id="IPR007197">
    <property type="entry name" value="rSAM"/>
</dbReference>
<organism evidence="9 10">
    <name type="scientific">Bilifractor porci</name>
    <dbReference type="NCBI Taxonomy" id="2606636"/>
    <lineage>
        <taxon>Bacteria</taxon>
        <taxon>Bacillati</taxon>
        <taxon>Bacillota</taxon>
        <taxon>Clostridia</taxon>
        <taxon>Lachnospirales</taxon>
        <taxon>Lachnospiraceae</taxon>
        <taxon>Bilifractor</taxon>
    </lineage>
</organism>
<keyword evidence="6" id="KW-0411">Iron-sulfur</keyword>
<dbReference type="Pfam" id="PF16199">
    <property type="entry name" value="Radical_SAM_C"/>
    <property type="match status" value="1"/>
</dbReference>
<protein>
    <submittedName>
        <fullName evidence="9">TIGR01212 family radical SAM protein</fullName>
    </submittedName>
</protein>
<evidence type="ECO:0000256" key="4">
    <source>
        <dbReference type="ARBA" id="ARBA00022723"/>
    </source>
</evidence>
<dbReference type="Gene3D" id="3.80.30.20">
    <property type="entry name" value="tm_1862 like domain"/>
    <property type="match status" value="1"/>
</dbReference>
<dbReference type="PANTHER" id="PTHR11135">
    <property type="entry name" value="HISTONE ACETYLTRANSFERASE-RELATED"/>
    <property type="match status" value="1"/>
</dbReference>
<dbReference type="SFLD" id="SFLDG01091">
    <property type="entry name" value="uncharacterized_CHP01210-like"/>
    <property type="match status" value="1"/>
</dbReference>
<dbReference type="EMBL" id="VUMV01000009">
    <property type="protein sequence ID" value="MST82820.1"/>
    <property type="molecule type" value="Genomic_DNA"/>
</dbReference>
<evidence type="ECO:0000259" key="8">
    <source>
        <dbReference type="PROSITE" id="PS51918"/>
    </source>
</evidence>
<dbReference type="SMART" id="SM00729">
    <property type="entry name" value="Elp3"/>
    <property type="match status" value="1"/>
</dbReference>
<keyword evidence="4" id="KW-0479">Metal-binding</keyword>
<dbReference type="InterPro" id="IPR023404">
    <property type="entry name" value="rSAM_horseshoe"/>
</dbReference>
<name>A0A7X2PA15_9FIRM</name>
<dbReference type="AlphaFoldDB" id="A0A7X2PA15"/>
<feature type="region of interest" description="Disordered" evidence="7">
    <location>
        <begin position="1"/>
        <end position="24"/>
    </location>
</feature>
<keyword evidence="3" id="KW-0949">S-adenosyl-L-methionine</keyword>
<sequence length="332" mass="37193">MAEGKADRLNKRLRKRGTGGKRRFRRSGGVKILTISEYMKQKYGQKVYRLSLSSGCTCPNRDGTLGWGGCAFCSAGGSGDFAAGAAPLEEQIETAKRRVDAKISASVRPEDRKYIAYFQSYTNTYGDTGRLRRLFMDAITRPEIVTLSVGTRPDCLEPDKVQMLAELNRIKPVWVELGLQTIHEQTADAFHRGYSLPVFLDSYRRLKQAGLAVIVHVILGLPGESREDMLETVRFLAGLNPWLDGIKLQLLHILKGTEYGSLYEKEPSVFQASGFTLESYCDLVVDCLKLLPPETVIHRLTGDGPKKLLLAPKWSADKKRVLNELNRRIREA</sequence>
<evidence type="ECO:0000256" key="7">
    <source>
        <dbReference type="SAM" id="MobiDB-lite"/>
    </source>
</evidence>
<feature type="compositionally biased region" description="Basic residues" evidence="7">
    <location>
        <begin position="11"/>
        <end position="24"/>
    </location>
</feature>
<dbReference type="SFLD" id="SFLDG01082">
    <property type="entry name" value="B12-binding_domain_containing"/>
    <property type="match status" value="1"/>
</dbReference>
<keyword evidence="10" id="KW-1185">Reference proteome</keyword>
<evidence type="ECO:0000256" key="3">
    <source>
        <dbReference type="ARBA" id="ARBA00022691"/>
    </source>
</evidence>
<evidence type="ECO:0000256" key="6">
    <source>
        <dbReference type="ARBA" id="ARBA00023014"/>
    </source>
</evidence>
<dbReference type="SFLD" id="SFLDS00029">
    <property type="entry name" value="Radical_SAM"/>
    <property type="match status" value="1"/>
</dbReference>
<evidence type="ECO:0000313" key="10">
    <source>
        <dbReference type="Proteomes" id="UP000466864"/>
    </source>
</evidence>
<dbReference type="GO" id="GO:0003824">
    <property type="term" value="F:catalytic activity"/>
    <property type="evidence" value="ECO:0007669"/>
    <property type="project" value="InterPro"/>
</dbReference>
<gene>
    <name evidence="9" type="ORF">FYJ60_10925</name>
</gene>
<feature type="compositionally biased region" description="Basic and acidic residues" evidence="7">
    <location>
        <begin position="1"/>
        <end position="10"/>
    </location>
</feature>
<dbReference type="NCBIfam" id="TIGR01212">
    <property type="entry name" value="TIGR01212 family radical SAM protein"/>
    <property type="match status" value="1"/>
</dbReference>
<dbReference type="InterPro" id="IPR005911">
    <property type="entry name" value="YhcC-like"/>
</dbReference>
<dbReference type="PANTHER" id="PTHR11135:SF1">
    <property type="entry name" value="PROTEIN YHCC"/>
    <property type="match status" value="1"/>
</dbReference>
<evidence type="ECO:0000256" key="5">
    <source>
        <dbReference type="ARBA" id="ARBA00023004"/>
    </source>
</evidence>
<evidence type="ECO:0000256" key="1">
    <source>
        <dbReference type="ARBA" id="ARBA00001966"/>
    </source>
</evidence>
<dbReference type="SFLD" id="SFLDG01086">
    <property type="entry name" value="elongater_protein-like"/>
    <property type="match status" value="1"/>
</dbReference>
<accession>A0A7X2PA15</accession>
<dbReference type="CDD" id="cd01335">
    <property type="entry name" value="Radical_SAM"/>
    <property type="match status" value="1"/>
</dbReference>
<dbReference type="InterPro" id="IPR039661">
    <property type="entry name" value="ELP3"/>
</dbReference>
<dbReference type="PROSITE" id="PS51918">
    <property type="entry name" value="RADICAL_SAM"/>
    <property type="match status" value="1"/>
</dbReference>
<keyword evidence="2" id="KW-0004">4Fe-4S</keyword>
<dbReference type="InterPro" id="IPR058240">
    <property type="entry name" value="rSAM_sf"/>
</dbReference>
<dbReference type="GO" id="GO:0051539">
    <property type="term" value="F:4 iron, 4 sulfur cluster binding"/>
    <property type="evidence" value="ECO:0007669"/>
    <property type="project" value="UniProtKB-KW"/>
</dbReference>
<evidence type="ECO:0000256" key="2">
    <source>
        <dbReference type="ARBA" id="ARBA00022485"/>
    </source>
</evidence>
<evidence type="ECO:0000313" key="9">
    <source>
        <dbReference type="EMBL" id="MST82820.1"/>
    </source>
</evidence>
<comment type="cofactor">
    <cofactor evidence="1">
        <name>[4Fe-4S] cluster</name>
        <dbReference type="ChEBI" id="CHEBI:49883"/>
    </cofactor>
</comment>
<dbReference type="InterPro" id="IPR032432">
    <property type="entry name" value="Radical_SAM_C"/>
</dbReference>
<reference evidence="9 10" key="1">
    <citation type="submission" date="2019-08" db="EMBL/GenBank/DDBJ databases">
        <title>In-depth cultivation of the pig gut microbiome towards novel bacterial diversity and tailored functional studies.</title>
        <authorList>
            <person name="Wylensek D."/>
            <person name="Hitch T.C.A."/>
            <person name="Clavel T."/>
        </authorList>
    </citation>
    <scope>NUCLEOTIDE SEQUENCE [LARGE SCALE GENOMIC DNA]</scope>
    <source>
        <strain evidence="9 10">Oil+RF-744-WCA-WT-13</strain>
    </source>
</reference>